<organism evidence="2 3">
    <name type="scientific">Methylobacterium crusticola</name>
    <dbReference type="NCBI Taxonomy" id="1697972"/>
    <lineage>
        <taxon>Bacteria</taxon>
        <taxon>Pseudomonadati</taxon>
        <taxon>Pseudomonadota</taxon>
        <taxon>Alphaproteobacteria</taxon>
        <taxon>Hyphomicrobiales</taxon>
        <taxon>Methylobacteriaceae</taxon>
        <taxon>Methylobacterium</taxon>
    </lineage>
</organism>
<dbReference type="Gene3D" id="3.20.20.190">
    <property type="entry name" value="Phosphatidylinositol (PI) phosphodiesterase"/>
    <property type="match status" value="1"/>
</dbReference>
<dbReference type="Pfam" id="PF03009">
    <property type="entry name" value="GDPD"/>
    <property type="match status" value="1"/>
</dbReference>
<keyword evidence="3" id="KW-1185">Reference proteome</keyword>
<dbReference type="InterPro" id="IPR017946">
    <property type="entry name" value="PLC-like_Pdiesterase_TIM-brl"/>
</dbReference>
<accession>A0ABQ4QUL1</accession>
<dbReference type="PANTHER" id="PTHR46211:SF1">
    <property type="entry name" value="GLYCEROPHOSPHODIESTER PHOSPHODIESTERASE, CYTOPLASMIC"/>
    <property type="match status" value="1"/>
</dbReference>
<name>A0ABQ4QUL1_9HYPH</name>
<proteinExistence type="predicted"/>
<comment type="caution">
    <text evidence="2">The sequence shown here is derived from an EMBL/GenBank/DDBJ whole genome shotgun (WGS) entry which is preliminary data.</text>
</comment>
<dbReference type="RefSeq" id="WP_128562251.1">
    <property type="nucleotide sequence ID" value="NZ_BPQH01000004.1"/>
</dbReference>
<evidence type="ECO:0000259" key="1">
    <source>
        <dbReference type="PROSITE" id="PS51704"/>
    </source>
</evidence>
<sequence>MTLPPPLPERLSPDWLTARPIAHRGLHDRASGVPENTVAAAQAAIAGGYAIECDVQLSRDGDAVVFHDEGLGRLAGVPDLVRSRTAADLATLTVAGSDQRIPTLTEFLRVVAGRTPLVVEVKTRHDGDLALARRTAEIVAGYDGPLALKSFDPAIVGALAELAPGIPRGMVAESRHDDPGYAALGGPARHALAHLLHLAESRPDFLSWRVDDLPNAATHLGRLLGRMPVMAWTVRTPAQVRLAGAHADQMVFEGFRP</sequence>
<dbReference type="PROSITE" id="PS51704">
    <property type="entry name" value="GP_PDE"/>
    <property type="match status" value="1"/>
</dbReference>
<dbReference type="PANTHER" id="PTHR46211">
    <property type="entry name" value="GLYCEROPHOSPHORYL DIESTER PHOSPHODIESTERASE"/>
    <property type="match status" value="1"/>
</dbReference>
<evidence type="ECO:0000313" key="3">
    <source>
        <dbReference type="Proteomes" id="UP001055167"/>
    </source>
</evidence>
<feature type="domain" description="GP-PDE" evidence="1">
    <location>
        <begin position="18"/>
        <end position="257"/>
    </location>
</feature>
<dbReference type="SUPFAM" id="SSF51695">
    <property type="entry name" value="PLC-like phosphodiesterases"/>
    <property type="match status" value="1"/>
</dbReference>
<dbReference type="EMBL" id="BPQH01000004">
    <property type="protein sequence ID" value="GJD48914.1"/>
    <property type="molecule type" value="Genomic_DNA"/>
</dbReference>
<dbReference type="Proteomes" id="UP001055167">
    <property type="component" value="Unassembled WGS sequence"/>
</dbReference>
<reference evidence="2" key="1">
    <citation type="journal article" date="2021" name="Front. Microbiol.">
        <title>Comprehensive Comparative Genomics and Phenotyping of Methylobacterium Species.</title>
        <authorList>
            <person name="Alessa O."/>
            <person name="Ogura Y."/>
            <person name="Fujitani Y."/>
            <person name="Takami H."/>
            <person name="Hayashi T."/>
            <person name="Sahin N."/>
            <person name="Tani A."/>
        </authorList>
    </citation>
    <scope>NUCLEOTIDE SEQUENCE</scope>
    <source>
        <strain evidence="2">KCTC 52305</strain>
    </source>
</reference>
<evidence type="ECO:0000313" key="2">
    <source>
        <dbReference type="EMBL" id="GJD48914.1"/>
    </source>
</evidence>
<reference evidence="2" key="2">
    <citation type="submission" date="2021-08" db="EMBL/GenBank/DDBJ databases">
        <authorList>
            <person name="Tani A."/>
            <person name="Ola A."/>
            <person name="Ogura Y."/>
            <person name="Katsura K."/>
            <person name="Hayashi T."/>
        </authorList>
    </citation>
    <scope>NUCLEOTIDE SEQUENCE</scope>
    <source>
        <strain evidence="2">KCTC 52305</strain>
    </source>
</reference>
<dbReference type="InterPro" id="IPR030395">
    <property type="entry name" value="GP_PDE_dom"/>
</dbReference>
<gene>
    <name evidence="2" type="ORF">OPKNFCMD_1640</name>
</gene>
<protein>
    <recommendedName>
        <fullName evidence="1">GP-PDE domain-containing protein</fullName>
    </recommendedName>
</protein>